<dbReference type="Pfam" id="PF20150">
    <property type="entry name" value="2EXR"/>
    <property type="match status" value="1"/>
</dbReference>
<comment type="caution">
    <text evidence="3">The sequence shown here is derived from an EMBL/GenBank/DDBJ whole genome shotgun (WGS) entry which is preliminary data.</text>
</comment>
<sequence>MAVPSWRIINSDEASGHGRISPLETARTSTAAPSISSPRPPPFTYLPPELRLRIYNCAIEPRLLLLNDLVDVECAHPLPAVTQVNSEARIEARAGYERVGKGSYFNFARDLLVCDYRIADRTTFDSVAEDIASRAERVVFWDCVPDEQRIALPKHYFDYVSQWCDQDVDGQVTLDRFWFPNVKEFWSVKVGDVARSWHVHFDKSAPCSERIQQAAREYRYWVDANVVEVATLDLSQDAMSRLVLREGRCDNDNCQRYNVGRTHILSKVNFMDGDYCPPDDGREWYHVRLSEETRCEVDGCRAAAARLRWSLVERSFTFFLRWDWPMDMAGVARKRNRLEYTGHRHGLYSSH</sequence>
<dbReference type="InterPro" id="IPR045518">
    <property type="entry name" value="2EXR"/>
</dbReference>
<dbReference type="AlphaFoldDB" id="A0A9P9XW49"/>
<feature type="domain" description="2EXR" evidence="2">
    <location>
        <begin position="41"/>
        <end position="112"/>
    </location>
</feature>
<protein>
    <recommendedName>
        <fullName evidence="2">2EXR domain-containing protein</fullName>
    </recommendedName>
</protein>
<evidence type="ECO:0000313" key="4">
    <source>
        <dbReference type="Proteomes" id="UP001055219"/>
    </source>
</evidence>
<dbReference type="GeneID" id="75830357"/>
<gene>
    <name evidence="3" type="ORF">J7T54_003865</name>
</gene>
<dbReference type="Proteomes" id="UP001055219">
    <property type="component" value="Unassembled WGS sequence"/>
</dbReference>
<dbReference type="RefSeq" id="XP_051359785.1">
    <property type="nucleotide sequence ID" value="XM_051509210.1"/>
</dbReference>
<dbReference type="EMBL" id="JAGIXG020000056">
    <property type="protein sequence ID" value="KAI6778929.1"/>
    <property type="molecule type" value="Genomic_DNA"/>
</dbReference>
<feature type="region of interest" description="Disordered" evidence="1">
    <location>
        <begin position="1"/>
        <end position="40"/>
    </location>
</feature>
<dbReference type="OrthoDB" id="3473305at2759"/>
<evidence type="ECO:0000256" key="1">
    <source>
        <dbReference type="SAM" id="MobiDB-lite"/>
    </source>
</evidence>
<evidence type="ECO:0000259" key="2">
    <source>
        <dbReference type="Pfam" id="PF20150"/>
    </source>
</evidence>
<feature type="compositionally biased region" description="Low complexity" evidence="1">
    <location>
        <begin position="25"/>
        <end position="37"/>
    </location>
</feature>
<name>A0A9P9XW49_9HYPO</name>
<keyword evidence="4" id="KW-1185">Reference proteome</keyword>
<reference evidence="3" key="2">
    <citation type="submission" date="2022-07" db="EMBL/GenBank/DDBJ databases">
        <authorList>
            <person name="Goncalves M.F.M."/>
            <person name="Hilario S."/>
            <person name="Van De Peer Y."/>
            <person name="Esteves A.C."/>
            <person name="Alves A."/>
        </authorList>
    </citation>
    <scope>NUCLEOTIDE SEQUENCE</scope>
    <source>
        <strain evidence="3">MUM 19.33</strain>
    </source>
</reference>
<organism evidence="3 4">
    <name type="scientific">Emericellopsis cladophorae</name>
    <dbReference type="NCBI Taxonomy" id="2686198"/>
    <lineage>
        <taxon>Eukaryota</taxon>
        <taxon>Fungi</taxon>
        <taxon>Dikarya</taxon>
        <taxon>Ascomycota</taxon>
        <taxon>Pezizomycotina</taxon>
        <taxon>Sordariomycetes</taxon>
        <taxon>Hypocreomycetidae</taxon>
        <taxon>Hypocreales</taxon>
        <taxon>Bionectriaceae</taxon>
        <taxon>Emericellopsis</taxon>
    </lineage>
</organism>
<evidence type="ECO:0000313" key="3">
    <source>
        <dbReference type="EMBL" id="KAI6778929.1"/>
    </source>
</evidence>
<reference evidence="3" key="1">
    <citation type="journal article" date="2021" name="J Fungi (Basel)">
        <title>Genomic and Metabolomic Analyses of the Marine Fungus Emericellopsis cladophorae: Insights into Saltwater Adaptability Mechanisms and Its Biosynthetic Potential.</title>
        <authorList>
            <person name="Goncalves M.F.M."/>
            <person name="Hilario S."/>
            <person name="Van de Peer Y."/>
            <person name="Esteves A.C."/>
            <person name="Alves A."/>
        </authorList>
    </citation>
    <scope>NUCLEOTIDE SEQUENCE</scope>
    <source>
        <strain evidence="3">MUM 19.33</strain>
    </source>
</reference>
<accession>A0A9P9XW49</accession>
<proteinExistence type="predicted"/>